<protein>
    <submittedName>
        <fullName evidence="2">Uncharacterized protein</fullName>
    </submittedName>
</protein>
<organism evidence="2 3">
    <name type="scientific">Euphydryas editha</name>
    <name type="common">Edith's checkerspot</name>
    <dbReference type="NCBI Taxonomy" id="104508"/>
    <lineage>
        <taxon>Eukaryota</taxon>
        <taxon>Metazoa</taxon>
        <taxon>Ecdysozoa</taxon>
        <taxon>Arthropoda</taxon>
        <taxon>Hexapoda</taxon>
        <taxon>Insecta</taxon>
        <taxon>Pterygota</taxon>
        <taxon>Neoptera</taxon>
        <taxon>Endopterygota</taxon>
        <taxon>Lepidoptera</taxon>
        <taxon>Glossata</taxon>
        <taxon>Ditrysia</taxon>
        <taxon>Papilionoidea</taxon>
        <taxon>Nymphalidae</taxon>
        <taxon>Nymphalinae</taxon>
        <taxon>Euphydryas</taxon>
    </lineage>
</organism>
<feature type="signal peptide" evidence="1">
    <location>
        <begin position="1"/>
        <end position="16"/>
    </location>
</feature>
<keyword evidence="3" id="KW-1185">Reference proteome</keyword>
<accession>A0AAU9UI17</accession>
<keyword evidence="1" id="KW-0732">Signal</keyword>
<evidence type="ECO:0000313" key="3">
    <source>
        <dbReference type="Proteomes" id="UP001153954"/>
    </source>
</evidence>
<reference evidence="2" key="1">
    <citation type="submission" date="2022-03" db="EMBL/GenBank/DDBJ databases">
        <authorList>
            <person name="Tunstrom K."/>
        </authorList>
    </citation>
    <scope>NUCLEOTIDE SEQUENCE</scope>
</reference>
<gene>
    <name evidence="2" type="ORF">EEDITHA_LOCUS12595</name>
</gene>
<proteinExistence type="predicted"/>
<dbReference type="Proteomes" id="UP001153954">
    <property type="component" value="Unassembled WGS sequence"/>
</dbReference>
<name>A0AAU9UI17_EUPED</name>
<evidence type="ECO:0000256" key="1">
    <source>
        <dbReference type="SAM" id="SignalP"/>
    </source>
</evidence>
<comment type="caution">
    <text evidence="2">The sequence shown here is derived from an EMBL/GenBank/DDBJ whole genome shotgun (WGS) entry which is preliminary data.</text>
</comment>
<dbReference type="AlphaFoldDB" id="A0AAU9UI17"/>
<dbReference type="EMBL" id="CAKOGL010000018">
    <property type="protein sequence ID" value="CAH2097359.1"/>
    <property type="molecule type" value="Genomic_DNA"/>
</dbReference>
<sequence length="68" mass="7325">MYKFLILMMAVIVVSAQMRRPPDPTPSTESTTFLEVSSEKCDILKNDFCGSVAEPSGPSYPAVVGVGK</sequence>
<feature type="chain" id="PRO_5043516043" evidence="1">
    <location>
        <begin position="17"/>
        <end position="68"/>
    </location>
</feature>
<evidence type="ECO:0000313" key="2">
    <source>
        <dbReference type="EMBL" id="CAH2097359.1"/>
    </source>
</evidence>